<feature type="transmembrane region" description="Helical" evidence="1">
    <location>
        <begin position="31"/>
        <end position="51"/>
    </location>
</feature>
<keyword evidence="1" id="KW-0812">Transmembrane</keyword>
<dbReference type="HOGENOM" id="CLU_3047868_0_0_10"/>
<evidence type="ECO:0000313" key="2">
    <source>
        <dbReference type="EMBL" id="AFC24872.1"/>
    </source>
</evidence>
<sequence length="54" mass="6180">MKKVGKITFGGFVFLGIKLWVRFILGSNYFRSFILFPASWLVFVGKGLIFLESC</sequence>
<evidence type="ECO:0000313" key="3">
    <source>
        <dbReference type="Proteomes" id="UP000007519"/>
    </source>
</evidence>
<name>H6L345_SAPGL</name>
<gene>
    <name evidence="2" type="ordered locus">SGRA_2141</name>
</gene>
<protein>
    <submittedName>
        <fullName evidence="2">Uncharacterized protein</fullName>
    </submittedName>
</protein>
<dbReference type="EMBL" id="CP002831">
    <property type="protein sequence ID" value="AFC24872.1"/>
    <property type="molecule type" value="Genomic_DNA"/>
</dbReference>
<keyword evidence="1" id="KW-0472">Membrane</keyword>
<dbReference type="KEGG" id="sgn:SGRA_2141"/>
<keyword evidence="3" id="KW-1185">Reference proteome</keyword>
<proteinExistence type="predicted"/>
<feature type="transmembrane region" description="Helical" evidence="1">
    <location>
        <begin position="7"/>
        <end position="25"/>
    </location>
</feature>
<keyword evidence="1" id="KW-1133">Transmembrane helix</keyword>
<dbReference type="STRING" id="984262.SGRA_2141"/>
<accession>H6L345</accession>
<organism evidence="2 3">
    <name type="scientific">Saprospira grandis (strain Lewin)</name>
    <dbReference type="NCBI Taxonomy" id="984262"/>
    <lineage>
        <taxon>Bacteria</taxon>
        <taxon>Pseudomonadati</taxon>
        <taxon>Bacteroidota</taxon>
        <taxon>Saprospiria</taxon>
        <taxon>Saprospirales</taxon>
        <taxon>Saprospiraceae</taxon>
        <taxon>Saprospira</taxon>
    </lineage>
</organism>
<dbReference type="AlphaFoldDB" id="H6L345"/>
<reference evidence="2 3" key="1">
    <citation type="journal article" date="2012" name="Stand. Genomic Sci.">
        <title>Complete genome sequencing and analysis of Saprospira grandis str. Lewin, a predatory marine bacterium.</title>
        <authorList>
            <person name="Saw J.H."/>
            <person name="Yuryev A."/>
            <person name="Kanbe M."/>
            <person name="Hou S."/>
            <person name="Young A.G."/>
            <person name="Aizawa S."/>
            <person name="Alam M."/>
        </authorList>
    </citation>
    <scope>NUCLEOTIDE SEQUENCE [LARGE SCALE GENOMIC DNA]</scope>
    <source>
        <strain evidence="2 3">Lewin</strain>
    </source>
</reference>
<dbReference type="Proteomes" id="UP000007519">
    <property type="component" value="Chromosome"/>
</dbReference>
<evidence type="ECO:0000256" key="1">
    <source>
        <dbReference type="SAM" id="Phobius"/>
    </source>
</evidence>